<evidence type="ECO:0000256" key="6">
    <source>
        <dbReference type="ARBA" id="ARBA00048021"/>
    </source>
</evidence>
<dbReference type="EMBL" id="JAODUO010000920">
    <property type="protein sequence ID" value="KAK2172895.1"/>
    <property type="molecule type" value="Genomic_DNA"/>
</dbReference>
<evidence type="ECO:0000256" key="3">
    <source>
        <dbReference type="ARBA" id="ARBA00022576"/>
    </source>
</evidence>
<dbReference type="SUPFAM" id="SSF53383">
    <property type="entry name" value="PLP-dependent transferases"/>
    <property type="match status" value="1"/>
</dbReference>
<dbReference type="InterPro" id="IPR015422">
    <property type="entry name" value="PyrdxlP-dep_Trfase_small"/>
</dbReference>
<keyword evidence="9" id="KW-1185">Reference proteome</keyword>
<dbReference type="FunFam" id="3.40.640.10:FF:000073">
    <property type="entry name" value="Probable 4-aminobutyrate aminotransferase"/>
    <property type="match status" value="1"/>
</dbReference>
<dbReference type="Gene3D" id="3.40.640.10">
    <property type="entry name" value="Type I PLP-dependent aspartate aminotransferase-like (Major domain)"/>
    <property type="match status" value="1"/>
</dbReference>
<dbReference type="GO" id="GO:0034386">
    <property type="term" value="F:4-aminobutyrate:2-oxoglutarate transaminase activity"/>
    <property type="evidence" value="ECO:0007669"/>
    <property type="project" value="UniProtKB-EC"/>
</dbReference>
<keyword evidence="3" id="KW-0032">Aminotransferase</keyword>
<dbReference type="GO" id="GO:0009450">
    <property type="term" value="P:gamma-aminobutyric acid catabolic process"/>
    <property type="evidence" value="ECO:0007669"/>
    <property type="project" value="TreeGrafter"/>
</dbReference>
<comment type="catalytic activity">
    <reaction evidence="6">
        <text>4-aminobutanoate + 2-oxoglutarate = succinate semialdehyde + L-glutamate</text>
        <dbReference type="Rhea" id="RHEA:23352"/>
        <dbReference type="ChEBI" id="CHEBI:16810"/>
        <dbReference type="ChEBI" id="CHEBI:29985"/>
        <dbReference type="ChEBI" id="CHEBI:57706"/>
        <dbReference type="ChEBI" id="CHEBI:59888"/>
        <dbReference type="EC" id="2.6.1.19"/>
    </reaction>
</comment>
<dbReference type="InterPro" id="IPR015424">
    <property type="entry name" value="PyrdxlP-dep_Trfase"/>
</dbReference>
<dbReference type="Gene3D" id="3.90.1150.10">
    <property type="entry name" value="Aspartate Aminotransferase, domain 1"/>
    <property type="match status" value="1"/>
</dbReference>
<evidence type="ECO:0000313" key="8">
    <source>
        <dbReference type="EMBL" id="KAK2172895.1"/>
    </source>
</evidence>
<comment type="caution">
    <text evidence="8">The sequence shown here is derived from an EMBL/GenBank/DDBJ whole genome shotgun (WGS) entry which is preliminary data.</text>
</comment>
<dbReference type="AlphaFoldDB" id="A0AAD9KKK4"/>
<dbReference type="InterPro" id="IPR049704">
    <property type="entry name" value="Aminotrans_3_PPA_site"/>
</dbReference>
<evidence type="ECO:0000313" key="9">
    <source>
        <dbReference type="Proteomes" id="UP001209878"/>
    </source>
</evidence>
<dbReference type="GO" id="GO:0005739">
    <property type="term" value="C:mitochondrion"/>
    <property type="evidence" value="ECO:0007669"/>
    <property type="project" value="TreeGrafter"/>
</dbReference>
<evidence type="ECO:0000256" key="1">
    <source>
        <dbReference type="ARBA" id="ARBA00001933"/>
    </source>
</evidence>
<gene>
    <name evidence="8" type="ORF">NP493_921g01049</name>
</gene>
<evidence type="ECO:0000256" key="7">
    <source>
        <dbReference type="RuleBase" id="RU003560"/>
    </source>
</evidence>
<dbReference type="PANTHER" id="PTHR43206:SF1">
    <property type="entry name" value="4-AMINOBUTYRATE AMINOTRANSFERASE, MITOCHONDRIAL"/>
    <property type="match status" value="1"/>
</dbReference>
<evidence type="ECO:0000256" key="4">
    <source>
        <dbReference type="ARBA" id="ARBA00022679"/>
    </source>
</evidence>
<keyword evidence="4" id="KW-0808">Transferase</keyword>
<evidence type="ECO:0000256" key="2">
    <source>
        <dbReference type="ARBA" id="ARBA00008954"/>
    </source>
</evidence>
<dbReference type="InterPro" id="IPR005814">
    <property type="entry name" value="Aminotrans_3"/>
</dbReference>
<proteinExistence type="inferred from homology"/>
<dbReference type="PIRSF" id="PIRSF000521">
    <property type="entry name" value="Transaminase_4ab_Lys_Orn"/>
    <property type="match status" value="1"/>
</dbReference>
<dbReference type="InterPro" id="IPR015421">
    <property type="entry name" value="PyrdxlP-dep_Trfase_major"/>
</dbReference>
<dbReference type="GO" id="GO:0030170">
    <property type="term" value="F:pyridoxal phosphate binding"/>
    <property type="evidence" value="ECO:0007669"/>
    <property type="project" value="InterPro"/>
</dbReference>
<comment type="similarity">
    <text evidence="2 7">Belongs to the class-III pyridoxal-phosphate-dependent aminotransferase family.</text>
</comment>
<organism evidence="8 9">
    <name type="scientific">Ridgeia piscesae</name>
    <name type="common">Tubeworm</name>
    <dbReference type="NCBI Taxonomy" id="27915"/>
    <lineage>
        <taxon>Eukaryota</taxon>
        <taxon>Metazoa</taxon>
        <taxon>Spiralia</taxon>
        <taxon>Lophotrochozoa</taxon>
        <taxon>Annelida</taxon>
        <taxon>Polychaeta</taxon>
        <taxon>Sedentaria</taxon>
        <taxon>Canalipalpata</taxon>
        <taxon>Sabellida</taxon>
        <taxon>Siboglinidae</taxon>
        <taxon>Ridgeia</taxon>
    </lineage>
</organism>
<reference evidence="8" key="1">
    <citation type="journal article" date="2023" name="Mol. Biol. Evol.">
        <title>Third-Generation Sequencing Reveals the Adaptive Role of the Epigenome in Three Deep-Sea Polychaetes.</title>
        <authorList>
            <person name="Perez M."/>
            <person name="Aroh O."/>
            <person name="Sun Y."/>
            <person name="Lan Y."/>
            <person name="Juniper S.K."/>
            <person name="Young C.R."/>
            <person name="Angers B."/>
            <person name="Qian P.Y."/>
        </authorList>
    </citation>
    <scope>NUCLEOTIDE SEQUENCE</scope>
    <source>
        <strain evidence="8">R07B-5</strain>
    </source>
</reference>
<name>A0AAD9KKK4_RIDPI</name>
<keyword evidence="5 7" id="KW-0663">Pyridoxal phosphate</keyword>
<sequence length="453" mass="50600">MAAAAMPWLNSSDLLRRFVQPAAVPLPQQPLPQQPLPFNPNEPQWPSMKTSLPGPASTQLMRELTDIQGEHMVQFFVDYEKSQGNYLVDVDGNVLLDLFSQIASASLGYNHPSFIEALTRPSNQVAPPDLKGVFTMGCGTCSNEQAFKVAFMAYRAPGCPSLSILSFSNAFHGRTMGATATTHSKWSCKLDYPSVDWPIADFPRLKYPLDVYAAENRQEENRCLEQVECRIHEYAKKGTDVAGVIIEPIQAEGGDNHASPYFFQQLQKICKENGAYFIVDEVQTGGGATGNMWHHQSWNLPESPDVVTFSKKMQTGGFYFKDELRPTEGYRIFNTWMGDPSKVVLLEEMLAVIRRDRLMENVVDVGRHLMDGLSHLQDLYPGQLDSARGTGFFCAVNARDTKHRDTLVKTLKNRGINVGASGPASVRLRPALIFQRHHADIFLDTFDSVLHDN</sequence>
<dbReference type="CDD" id="cd00610">
    <property type="entry name" value="OAT_like"/>
    <property type="match status" value="1"/>
</dbReference>
<dbReference type="PROSITE" id="PS00600">
    <property type="entry name" value="AA_TRANSFER_CLASS_3"/>
    <property type="match status" value="1"/>
</dbReference>
<protein>
    <submittedName>
        <fullName evidence="8">Uncharacterized protein</fullName>
    </submittedName>
</protein>
<dbReference type="PANTHER" id="PTHR43206">
    <property type="entry name" value="AMINOTRANSFERASE"/>
    <property type="match status" value="1"/>
</dbReference>
<comment type="cofactor">
    <cofactor evidence="1">
        <name>pyridoxal 5'-phosphate</name>
        <dbReference type="ChEBI" id="CHEBI:597326"/>
    </cofactor>
</comment>
<dbReference type="Proteomes" id="UP001209878">
    <property type="component" value="Unassembled WGS sequence"/>
</dbReference>
<accession>A0AAD9KKK4</accession>
<dbReference type="Pfam" id="PF00202">
    <property type="entry name" value="Aminotran_3"/>
    <property type="match status" value="1"/>
</dbReference>
<evidence type="ECO:0000256" key="5">
    <source>
        <dbReference type="ARBA" id="ARBA00022898"/>
    </source>
</evidence>